<dbReference type="InterPro" id="IPR000683">
    <property type="entry name" value="Gfo/Idh/MocA-like_OxRdtase_N"/>
</dbReference>
<evidence type="ECO:0000256" key="1">
    <source>
        <dbReference type="ARBA" id="ARBA00010928"/>
    </source>
</evidence>
<dbReference type="Gene3D" id="3.30.360.10">
    <property type="entry name" value="Dihydrodipicolinate Reductase, domain 2"/>
    <property type="match status" value="1"/>
</dbReference>
<keyword evidence="2" id="KW-0560">Oxidoreductase</keyword>
<dbReference type="Proteomes" id="UP001139485">
    <property type="component" value="Unassembled WGS sequence"/>
</dbReference>
<evidence type="ECO:0000313" key="6">
    <source>
        <dbReference type="Proteomes" id="UP001139485"/>
    </source>
</evidence>
<dbReference type="Pfam" id="PF22725">
    <property type="entry name" value="GFO_IDH_MocA_C3"/>
    <property type="match status" value="1"/>
</dbReference>
<name>A0A9X2D696_9ACTN</name>
<dbReference type="Pfam" id="PF01408">
    <property type="entry name" value="GFO_IDH_MocA"/>
    <property type="match status" value="1"/>
</dbReference>
<protein>
    <submittedName>
        <fullName evidence="5">Gfo/Idh/MocA family oxidoreductase</fullName>
    </submittedName>
</protein>
<evidence type="ECO:0000259" key="3">
    <source>
        <dbReference type="Pfam" id="PF01408"/>
    </source>
</evidence>
<evidence type="ECO:0000256" key="2">
    <source>
        <dbReference type="ARBA" id="ARBA00023002"/>
    </source>
</evidence>
<dbReference type="PANTHER" id="PTHR22604">
    <property type="entry name" value="OXIDOREDUCTASES"/>
    <property type="match status" value="1"/>
</dbReference>
<dbReference type="EMBL" id="JAMOIL010000006">
    <property type="protein sequence ID" value="MCM0619835.1"/>
    <property type="molecule type" value="Genomic_DNA"/>
</dbReference>
<keyword evidence="6" id="KW-1185">Reference proteome</keyword>
<feature type="domain" description="Gfo/Idh/MocA-like oxidoreductase N-terminal" evidence="3">
    <location>
        <begin position="14"/>
        <end position="130"/>
    </location>
</feature>
<dbReference type="SUPFAM" id="SSF51735">
    <property type="entry name" value="NAD(P)-binding Rossmann-fold domains"/>
    <property type="match status" value="1"/>
</dbReference>
<dbReference type="RefSeq" id="WP_250826584.1">
    <property type="nucleotide sequence ID" value="NZ_JAMOIL010000006.1"/>
</dbReference>
<accession>A0A9X2D696</accession>
<sequence length="351" mass="37135">MDARTAPTATDPLRWGFLATGTIARNVARDLALLPEHRIVAVGSRSTGSAEAFAEAHAPGATPHGSYADLVADPEVEVVYVASPHSMHLEHVRMALEAGKHVLCEKPVALREADAAAMVALAREKDLFFMEAMWTACHPVIRAVLAEVSSGALGTPRRLRAGLGFVVHAGPESRLVDPALGASAWLDMGIYPLTLATLMLGEPASMAAVADLSEGGVDLDMAVSGRHTSGALSLMSASMTSFCDGGAVLETDTGRVTFDGYFHHPEHAWFHEVDVEASHGDLLVEAAPREIVPAEPVLGQGYCHELVEVARCLAAGARESSLVPHAQTLTIMRMLDEVRAQTGVTFPDDPS</sequence>
<dbReference type="InterPro" id="IPR055170">
    <property type="entry name" value="GFO_IDH_MocA-like_dom"/>
</dbReference>
<gene>
    <name evidence="5" type="ORF">M8330_05955</name>
</gene>
<dbReference type="AlphaFoldDB" id="A0A9X2D696"/>
<evidence type="ECO:0000313" key="5">
    <source>
        <dbReference type="EMBL" id="MCM0619835.1"/>
    </source>
</evidence>
<organism evidence="5 6">
    <name type="scientific">Nocardioides bruguierae</name>
    <dbReference type="NCBI Taxonomy" id="2945102"/>
    <lineage>
        <taxon>Bacteria</taxon>
        <taxon>Bacillati</taxon>
        <taxon>Actinomycetota</taxon>
        <taxon>Actinomycetes</taxon>
        <taxon>Propionibacteriales</taxon>
        <taxon>Nocardioidaceae</taxon>
        <taxon>Nocardioides</taxon>
    </lineage>
</organism>
<dbReference type="GO" id="GO:0000166">
    <property type="term" value="F:nucleotide binding"/>
    <property type="evidence" value="ECO:0007669"/>
    <property type="project" value="InterPro"/>
</dbReference>
<dbReference type="InterPro" id="IPR050984">
    <property type="entry name" value="Gfo/Idh/MocA_domain"/>
</dbReference>
<comment type="similarity">
    <text evidence="1">Belongs to the Gfo/Idh/MocA family.</text>
</comment>
<dbReference type="PANTHER" id="PTHR22604:SF105">
    <property type="entry name" value="TRANS-1,2-DIHYDROBENZENE-1,2-DIOL DEHYDROGENASE"/>
    <property type="match status" value="1"/>
</dbReference>
<evidence type="ECO:0000259" key="4">
    <source>
        <dbReference type="Pfam" id="PF22725"/>
    </source>
</evidence>
<dbReference type="Gene3D" id="3.40.50.720">
    <property type="entry name" value="NAD(P)-binding Rossmann-like Domain"/>
    <property type="match status" value="1"/>
</dbReference>
<feature type="domain" description="GFO/IDH/MocA-like oxidoreductase" evidence="4">
    <location>
        <begin position="142"/>
        <end position="241"/>
    </location>
</feature>
<dbReference type="GO" id="GO:0016491">
    <property type="term" value="F:oxidoreductase activity"/>
    <property type="evidence" value="ECO:0007669"/>
    <property type="project" value="UniProtKB-KW"/>
</dbReference>
<dbReference type="InterPro" id="IPR036291">
    <property type="entry name" value="NAD(P)-bd_dom_sf"/>
</dbReference>
<proteinExistence type="inferred from homology"/>
<reference evidence="5" key="1">
    <citation type="submission" date="2022-05" db="EMBL/GenBank/DDBJ databases">
        <authorList>
            <person name="Tuo L."/>
        </authorList>
    </citation>
    <scope>NUCLEOTIDE SEQUENCE</scope>
    <source>
        <strain evidence="5">BSK12Z-4</strain>
    </source>
</reference>
<dbReference type="SUPFAM" id="SSF55347">
    <property type="entry name" value="Glyceraldehyde-3-phosphate dehydrogenase-like, C-terminal domain"/>
    <property type="match status" value="1"/>
</dbReference>
<comment type="caution">
    <text evidence="5">The sequence shown here is derived from an EMBL/GenBank/DDBJ whole genome shotgun (WGS) entry which is preliminary data.</text>
</comment>